<dbReference type="EMBL" id="VYYT01000157">
    <property type="protein sequence ID" value="KAK2761878.1"/>
    <property type="molecule type" value="Genomic_DNA"/>
</dbReference>
<dbReference type="Gene3D" id="3.30.200.20">
    <property type="entry name" value="Phosphorylase Kinase, domain 1"/>
    <property type="match status" value="1"/>
</dbReference>
<reference evidence="2" key="1">
    <citation type="submission" date="2023-02" db="EMBL/GenBank/DDBJ databases">
        <title>Colletotrichum kahawae CIFC_Que2 genome sequencing and assembly.</title>
        <authorList>
            <person name="Baroncelli R."/>
        </authorList>
    </citation>
    <scope>NUCLEOTIDE SEQUENCE</scope>
    <source>
        <strain evidence="2">CIFC_Que2</strain>
    </source>
</reference>
<proteinExistence type="predicted"/>
<protein>
    <submittedName>
        <fullName evidence="2">Phosphotransferase enzyme family protein</fullName>
    </submittedName>
</protein>
<dbReference type="AlphaFoldDB" id="A0AAE0D712"/>
<organism evidence="2 3">
    <name type="scientific">Colletotrichum kahawae</name>
    <name type="common">Coffee berry disease fungus</name>
    <dbReference type="NCBI Taxonomy" id="34407"/>
    <lineage>
        <taxon>Eukaryota</taxon>
        <taxon>Fungi</taxon>
        <taxon>Dikarya</taxon>
        <taxon>Ascomycota</taxon>
        <taxon>Pezizomycotina</taxon>
        <taxon>Sordariomycetes</taxon>
        <taxon>Hypocreomycetidae</taxon>
        <taxon>Glomerellales</taxon>
        <taxon>Glomerellaceae</taxon>
        <taxon>Colletotrichum</taxon>
        <taxon>Colletotrichum gloeosporioides species complex</taxon>
    </lineage>
</organism>
<name>A0AAE0D712_COLKA</name>
<sequence length="378" mass="42881">MAAEETSERILQDIKAELASTPYNFGSARLLTGGTANFIYQARLNQSLPDGTSEVAIKHGEGFVRQSPDFKLTTSRCRIEESCLKYLAAFPPYTQSNVSVTTPKLLYFNKDTNTQVQEYQPTPLSLKLYAIEHFALLEPALVRAQCLEIGRGIGEWLRQFHDWGNSPAQSSLREIALANKDMQSIKHWANYQQLPNAIKRYPAVFRDCRDIFTAIVGTSTEELKNEKSLQVIHGDFWTGNILLQGVRWESQHMRLFVVDWEMLQVALTPLDLGQMIAELYELKLYKNLDAGLWLIEGFTKGYGDVDDNFAFRTLLHVGVHLIGFGTTVPDWGYAEQAEVVAARGRDILLNAWAKNRRWFDDHALGCIFSSNQVPRVNE</sequence>
<evidence type="ECO:0000259" key="1">
    <source>
        <dbReference type="Pfam" id="PF01636"/>
    </source>
</evidence>
<feature type="domain" description="Aminoglycoside phosphotransferase" evidence="1">
    <location>
        <begin position="60"/>
        <end position="276"/>
    </location>
</feature>
<dbReference type="Gene3D" id="3.90.1200.10">
    <property type="match status" value="1"/>
</dbReference>
<dbReference type="Proteomes" id="UP001281614">
    <property type="component" value="Unassembled WGS sequence"/>
</dbReference>
<evidence type="ECO:0000313" key="2">
    <source>
        <dbReference type="EMBL" id="KAK2761878.1"/>
    </source>
</evidence>
<gene>
    <name evidence="2" type="ORF">CKAH01_05108</name>
</gene>
<comment type="caution">
    <text evidence="2">The sequence shown here is derived from an EMBL/GenBank/DDBJ whole genome shotgun (WGS) entry which is preliminary data.</text>
</comment>
<accession>A0AAE0D712</accession>
<dbReference type="SUPFAM" id="SSF56112">
    <property type="entry name" value="Protein kinase-like (PK-like)"/>
    <property type="match status" value="1"/>
</dbReference>
<dbReference type="InterPro" id="IPR002575">
    <property type="entry name" value="Aminoglycoside_PTrfase"/>
</dbReference>
<keyword evidence="3" id="KW-1185">Reference proteome</keyword>
<dbReference type="Pfam" id="PF01636">
    <property type="entry name" value="APH"/>
    <property type="match status" value="1"/>
</dbReference>
<dbReference type="InterPro" id="IPR011009">
    <property type="entry name" value="Kinase-like_dom_sf"/>
</dbReference>
<evidence type="ECO:0000313" key="3">
    <source>
        <dbReference type="Proteomes" id="UP001281614"/>
    </source>
</evidence>